<protein>
    <submittedName>
        <fullName evidence="2">Retrovirus-related Pol polyprotein from transposon TNT 1-94</fullName>
    </submittedName>
</protein>
<evidence type="ECO:0000313" key="3">
    <source>
        <dbReference type="Proteomes" id="UP000075243"/>
    </source>
</evidence>
<dbReference type="InterPro" id="IPR043502">
    <property type="entry name" value="DNA/RNA_pol_sf"/>
</dbReference>
<keyword evidence="3" id="KW-1185">Reference proteome</keyword>
<dbReference type="Pfam" id="PF07727">
    <property type="entry name" value="RVT_2"/>
    <property type="match status" value="1"/>
</dbReference>
<dbReference type="InterPro" id="IPR013103">
    <property type="entry name" value="RVT_2"/>
</dbReference>
<reference evidence="2 3" key="1">
    <citation type="journal article" date="2012" name="Nat. Biotechnol.">
        <title>Draft genome sequence of pigeonpea (Cajanus cajan), an orphan legume crop of resource-poor farmers.</title>
        <authorList>
            <person name="Varshney R.K."/>
            <person name="Chen W."/>
            <person name="Li Y."/>
            <person name="Bharti A.K."/>
            <person name="Saxena R.K."/>
            <person name="Schlueter J.A."/>
            <person name="Donoghue M.T."/>
            <person name="Azam S."/>
            <person name="Fan G."/>
            <person name="Whaley A.M."/>
            <person name="Farmer A.D."/>
            <person name="Sheridan J."/>
            <person name="Iwata A."/>
            <person name="Tuteja R."/>
            <person name="Penmetsa R.V."/>
            <person name="Wu W."/>
            <person name="Upadhyaya H.D."/>
            <person name="Yang S.P."/>
            <person name="Shah T."/>
            <person name="Saxena K.B."/>
            <person name="Michael T."/>
            <person name="McCombie W.R."/>
            <person name="Yang B."/>
            <person name="Zhang G."/>
            <person name="Yang H."/>
            <person name="Wang J."/>
            <person name="Spillane C."/>
            <person name="Cook D.R."/>
            <person name="May G.D."/>
            <person name="Xu X."/>
            <person name="Jackson S.A."/>
        </authorList>
    </citation>
    <scope>NUCLEOTIDE SEQUENCE [LARGE SCALE GENOMIC DNA]</scope>
    <source>
        <strain evidence="3">cv. Asha</strain>
    </source>
</reference>
<dbReference type="EMBL" id="CM003612">
    <property type="protein sequence ID" value="KYP59934.1"/>
    <property type="molecule type" value="Genomic_DNA"/>
</dbReference>
<dbReference type="AlphaFoldDB" id="A0A151SYP7"/>
<organism evidence="2 3">
    <name type="scientific">Cajanus cajan</name>
    <name type="common">Pigeon pea</name>
    <name type="synonym">Cajanus indicus</name>
    <dbReference type="NCBI Taxonomy" id="3821"/>
    <lineage>
        <taxon>Eukaryota</taxon>
        <taxon>Viridiplantae</taxon>
        <taxon>Streptophyta</taxon>
        <taxon>Embryophyta</taxon>
        <taxon>Tracheophyta</taxon>
        <taxon>Spermatophyta</taxon>
        <taxon>Magnoliopsida</taxon>
        <taxon>eudicotyledons</taxon>
        <taxon>Gunneridae</taxon>
        <taxon>Pentapetalae</taxon>
        <taxon>rosids</taxon>
        <taxon>fabids</taxon>
        <taxon>Fabales</taxon>
        <taxon>Fabaceae</taxon>
        <taxon>Papilionoideae</taxon>
        <taxon>50 kb inversion clade</taxon>
        <taxon>NPAAA clade</taxon>
        <taxon>indigoferoid/millettioid clade</taxon>
        <taxon>Phaseoleae</taxon>
        <taxon>Cajanus</taxon>
    </lineage>
</organism>
<gene>
    <name evidence="2" type="ORF">KK1_015380</name>
</gene>
<evidence type="ECO:0000313" key="2">
    <source>
        <dbReference type="EMBL" id="KYP59934.1"/>
    </source>
</evidence>
<dbReference type="OMA" id="YANSTWD"/>
<dbReference type="Proteomes" id="UP000075243">
    <property type="component" value="Chromosome 10"/>
</dbReference>
<evidence type="ECO:0000259" key="1">
    <source>
        <dbReference type="Pfam" id="PF07727"/>
    </source>
</evidence>
<dbReference type="Gramene" id="C.cajan_14944.t">
    <property type="protein sequence ID" value="C.cajan_14944.t.cds1"/>
    <property type="gene ID" value="C.cajan_14944"/>
</dbReference>
<name>A0A151SYP7_CAJCA</name>
<proteinExistence type="predicted"/>
<accession>A0A151SYP7</accession>
<sequence length="165" mass="18568">MTTSAKAGIVKPRLQPTLLLTHIEPKNTKQALASDTWLAAMKQEYNALLNNGTWTLVSLPPNKTAIGCKWVFRIKENLDGTVNKYKARLVAKGFHQQFGSDYNETFSPVVKPVTIRLILTLALTHHWSIQQLDVNNAFLNDNLQEEVYMSQPPGFESSDKALIPY</sequence>
<feature type="domain" description="Reverse transcriptase Ty1/copia-type" evidence="1">
    <location>
        <begin position="51"/>
        <end position="158"/>
    </location>
</feature>
<dbReference type="SUPFAM" id="SSF56672">
    <property type="entry name" value="DNA/RNA polymerases"/>
    <property type="match status" value="1"/>
</dbReference>